<dbReference type="EMBL" id="VSRR010001775">
    <property type="protein sequence ID" value="MPC27612.1"/>
    <property type="molecule type" value="Genomic_DNA"/>
</dbReference>
<accession>A0A5B7E0U1</accession>
<dbReference type="Proteomes" id="UP000324222">
    <property type="component" value="Unassembled WGS sequence"/>
</dbReference>
<dbReference type="AlphaFoldDB" id="A0A5B7E0U1"/>
<gene>
    <name evidence="1" type="ORF">E2C01_020786</name>
</gene>
<name>A0A5B7E0U1_PORTR</name>
<comment type="caution">
    <text evidence="1">The sequence shown here is derived from an EMBL/GenBank/DDBJ whole genome shotgun (WGS) entry which is preliminary data.</text>
</comment>
<keyword evidence="2" id="KW-1185">Reference proteome</keyword>
<protein>
    <submittedName>
        <fullName evidence="1">Uncharacterized protein</fullName>
    </submittedName>
</protein>
<sequence>MPGYFLCGNVYSVSCTLLFRRTPPVHSTCPLSLPGPCPAPAALITWEWPPPDNPSLSRLSTGVSPTKDDCN</sequence>
<organism evidence="1 2">
    <name type="scientific">Portunus trituberculatus</name>
    <name type="common">Swimming crab</name>
    <name type="synonym">Neptunus trituberculatus</name>
    <dbReference type="NCBI Taxonomy" id="210409"/>
    <lineage>
        <taxon>Eukaryota</taxon>
        <taxon>Metazoa</taxon>
        <taxon>Ecdysozoa</taxon>
        <taxon>Arthropoda</taxon>
        <taxon>Crustacea</taxon>
        <taxon>Multicrustacea</taxon>
        <taxon>Malacostraca</taxon>
        <taxon>Eumalacostraca</taxon>
        <taxon>Eucarida</taxon>
        <taxon>Decapoda</taxon>
        <taxon>Pleocyemata</taxon>
        <taxon>Brachyura</taxon>
        <taxon>Eubrachyura</taxon>
        <taxon>Portunoidea</taxon>
        <taxon>Portunidae</taxon>
        <taxon>Portuninae</taxon>
        <taxon>Portunus</taxon>
    </lineage>
</organism>
<proteinExistence type="predicted"/>
<reference evidence="1 2" key="1">
    <citation type="submission" date="2019-05" db="EMBL/GenBank/DDBJ databases">
        <title>Another draft genome of Portunus trituberculatus and its Hox gene families provides insights of decapod evolution.</title>
        <authorList>
            <person name="Jeong J.-H."/>
            <person name="Song I."/>
            <person name="Kim S."/>
            <person name="Choi T."/>
            <person name="Kim D."/>
            <person name="Ryu S."/>
            <person name="Kim W."/>
        </authorList>
    </citation>
    <scope>NUCLEOTIDE SEQUENCE [LARGE SCALE GENOMIC DNA]</scope>
    <source>
        <tissue evidence="1">Muscle</tissue>
    </source>
</reference>
<evidence type="ECO:0000313" key="1">
    <source>
        <dbReference type="EMBL" id="MPC27612.1"/>
    </source>
</evidence>
<evidence type="ECO:0000313" key="2">
    <source>
        <dbReference type="Proteomes" id="UP000324222"/>
    </source>
</evidence>